<dbReference type="InterPro" id="IPR052350">
    <property type="entry name" value="Metallo-dep_Lactonases"/>
</dbReference>
<evidence type="ECO:0000256" key="1">
    <source>
        <dbReference type="ARBA" id="ARBA00038310"/>
    </source>
</evidence>
<keyword evidence="4" id="KW-1185">Reference proteome</keyword>
<dbReference type="RefSeq" id="WP_074591127.1">
    <property type="nucleotide sequence ID" value="NZ_FNEI01000018.1"/>
</dbReference>
<feature type="domain" description="Amidohydrolase-related" evidence="2">
    <location>
        <begin position="2"/>
        <end position="277"/>
    </location>
</feature>
<protein>
    <submittedName>
        <fullName evidence="3">L-fuconolactonase</fullName>
    </submittedName>
</protein>
<evidence type="ECO:0000313" key="4">
    <source>
        <dbReference type="Proteomes" id="UP000182130"/>
    </source>
</evidence>
<dbReference type="Proteomes" id="UP000182130">
    <property type="component" value="Unassembled WGS sequence"/>
</dbReference>
<dbReference type="OrthoDB" id="5450317at2"/>
<dbReference type="InterPro" id="IPR032466">
    <property type="entry name" value="Metal_Hydrolase"/>
</dbReference>
<dbReference type="PANTHER" id="PTHR43569">
    <property type="entry name" value="AMIDOHYDROLASE"/>
    <property type="match status" value="1"/>
</dbReference>
<dbReference type="Gene3D" id="3.20.20.140">
    <property type="entry name" value="Metal-dependent hydrolases"/>
    <property type="match status" value="1"/>
</dbReference>
<comment type="similarity">
    <text evidence="1">Belongs to the metallo-dependent hydrolases superfamily.</text>
</comment>
<dbReference type="InterPro" id="IPR006680">
    <property type="entry name" value="Amidohydro-rel"/>
</dbReference>
<dbReference type="EMBL" id="FNEI01000018">
    <property type="protein sequence ID" value="SDJ86605.1"/>
    <property type="molecule type" value="Genomic_DNA"/>
</dbReference>
<organism evidence="3 4">
    <name type="scientific">Arthrobacter cupressi</name>
    <dbReference type="NCBI Taxonomy" id="1045773"/>
    <lineage>
        <taxon>Bacteria</taxon>
        <taxon>Bacillati</taxon>
        <taxon>Actinomycetota</taxon>
        <taxon>Actinomycetes</taxon>
        <taxon>Micrococcales</taxon>
        <taxon>Micrococcaceae</taxon>
        <taxon>Arthrobacter</taxon>
    </lineage>
</organism>
<dbReference type="STRING" id="1045773.SAMN05216555_11834"/>
<dbReference type="Pfam" id="PF04909">
    <property type="entry name" value="Amidohydro_2"/>
    <property type="match status" value="1"/>
</dbReference>
<accession>A0A1G8X9R8</accession>
<name>A0A1G8X9R8_9MICC</name>
<dbReference type="GO" id="GO:0016787">
    <property type="term" value="F:hydrolase activity"/>
    <property type="evidence" value="ECO:0007669"/>
    <property type="project" value="InterPro"/>
</dbReference>
<reference evidence="4" key="1">
    <citation type="submission" date="2016-10" db="EMBL/GenBank/DDBJ databases">
        <authorList>
            <person name="Varghese N."/>
            <person name="Submissions S."/>
        </authorList>
    </citation>
    <scope>NUCLEOTIDE SEQUENCE [LARGE SCALE GENOMIC DNA]</scope>
    <source>
        <strain evidence="4">CGMCC 1.10783</strain>
    </source>
</reference>
<gene>
    <name evidence="3" type="ORF">SAMN05216555_11834</name>
</gene>
<evidence type="ECO:0000259" key="2">
    <source>
        <dbReference type="Pfam" id="PF04909"/>
    </source>
</evidence>
<evidence type="ECO:0000313" key="3">
    <source>
        <dbReference type="EMBL" id="SDJ86605.1"/>
    </source>
</evidence>
<dbReference type="AlphaFoldDB" id="A0A1G8X9R8"/>
<sequence>MIDAHLHLWELDGGGYGWLGPQHGALFRSFTAEEAGRELAASAVRGAILVQADDTLADTEAMLAAADSHAWVLGVVGWIPLDRPADAATQLVRFAAHPKFRGVRHLVHNDPRDDFLDLAPVRDSLGLLAAQGLTFDVPDAFPRHLGATVRLARELPQLTVVLDHLGKPPLGAGPDSEPMAQWRADFRALAALPNTVAKLSGLHLPTVPYMAAALRPLWEEALDAFGPERLMIGGDWPVSTLGAPYAETIGVLLELVSELSDVEQQQILEDTAVWMYGCS</sequence>
<proteinExistence type="inferred from homology"/>
<dbReference type="SUPFAM" id="SSF51556">
    <property type="entry name" value="Metallo-dependent hydrolases"/>
    <property type="match status" value="1"/>
</dbReference>
<dbReference type="PANTHER" id="PTHR43569:SF2">
    <property type="entry name" value="AMIDOHYDROLASE-RELATED DOMAIN-CONTAINING PROTEIN"/>
    <property type="match status" value="1"/>
</dbReference>